<dbReference type="GO" id="GO:0005840">
    <property type="term" value="C:ribosome"/>
    <property type="evidence" value="ECO:0007669"/>
    <property type="project" value="UniProtKB-KW"/>
</dbReference>
<name>A0ABT4VI70_9HYPH</name>
<dbReference type="HAMAP" id="MF_01368">
    <property type="entry name" value="Ribosomal_bL17"/>
    <property type="match status" value="1"/>
</dbReference>
<dbReference type="PROSITE" id="PS01167">
    <property type="entry name" value="RIBOSOMAL_L17"/>
    <property type="match status" value="1"/>
</dbReference>
<protein>
    <recommendedName>
        <fullName evidence="4">Large ribosomal subunit protein bL17</fullName>
    </recommendedName>
</protein>
<evidence type="ECO:0000313" key="7">
    <source>
        <dbReference type="Proteomes" id="UP001148313"/>
    </source>
</evidence>
<proteinExistence type="inferred from homology"/>
<evidence type="ECO:0000256" key="5">
    <source>
        <dbReference type="RuleBase" id="RU000660"/>
    </source>
</evidence>
<dbReference type="Proteomes" id="UP001148313">
    <property type="component" value="Unassembled WGS sequence"/>
</dbReference>
<dbReference type="PANTHER" id="PTHR14413">
    <property type="entry name" value="RIBOSOMAL PROTEIN L17"/>
    <property type="match status" value="1"/>
</dbReference>
<dbReference type="InterPro" id="IPR000456">
    <property type="entry name" value="Ribosomal_bL17"/>
</dbReference>
<dbReference type="NCBIfam" id="TIGR00059">
    <property type="entry name" value="L17"/>
    <property type="match status" value="1"/>
</dbReference>
<keyword evidence="7" id="KW-1185">Reference proteome</keyword>
<dbReference type="RefSeq" id="WP_271087343.1">
    <property type="nucleotide sequence ID" value="NZ_JAPJZH010000001.1"/>
</dbReference>
<evidence type="ECO:0000256" key="3">
    <source>
        <dbReference type="ARBA" id="ARBA00023274"/>
    </source>
</evidence>
<comment type="caution">
    <text evidence="6">The sequence shown here is derived from an EMBL/GenBank/DDBJ whole genome shotgun (WGS) entry which is preliminary data.</text>
</comment>
<sequence length="143" mass="16107">MRHRKSGRKLNRTASHRKAMFANMAASLIEHEQIVTTLPKAKEIRPIVEKLVTLGKRGDLHARRQAISKVRDVEMVRKLFDTIATRYADRHGGYIRIMKAGFRKGDNAPLAVVEFVDRDADAKGAKDLARIEAEEATEETEAA</sequence>
<evidence type="ECO:0000256" key="2">
    <source>
        <dbReference type="ARBA" id="ARBA00022980"/>
    </source>
</evidence>
<gene>
    <name evidence="4 6" type="primary">rplQ</name>
    <name evidence="6" type="ORF">OOZ53_00630</name>
</gene>
<dbReference type="SUPFAM" id="SSF64263">
    <property type="entry name" value="Prokaryotic ribosomal protein L17"/>
    <property type="match status" value="1"/>
</dbReference>
<accession>A0ABT4VI70</accession>
<dbReference type="EMBL" id="JAPJZH010000001">
    <property type="protein sequence ID" value="MDA4843832.1"/>
    <property type="molecule type" value="Genomic_DNA"/>
</dbReference>
<reference evidence="6" key="1">
    <citation type="submission" date="2022-11" db="EMBL/GenBank/DDBJ databases">
        <title>Hoeflea poritis sp. nov., isolated from scleractinian coral Porites lutea.</title>
        <authorList>
            <person name="Zhang G."/>
            <person name="Wei Q."/>
            <person name="Cai L."/>
        </authorList>
    </citation>
    <scope>NUCLEOTIDE SEQUENCE</scope>
    <source>
        <strain evidence="6">E7-10</strain>
    </source>
</reference>
<keyword evidence="3 4" id="KW-0687">Ribonucleoprotein</keyword>
<organism evidence="6 7">
    <name type="scientific">Hoeflea poritis</name>
    <dbReference type="NCBI Taxonomy" id="2993659"/>
    <lineage>
        <taxon>Bacteria</taxon>
        <taxon>Pseudomonadati</taxon>
        <taxon>Pseudomonadota</taxon>
        <taxon>Alphaproteobacteria</taxon>
        <taxon>Hyphomicrobiales</taxon>
        <taxon>Rhizobiaceae</taxon>
        <taxon>Hoeflea</taxon>
    </lineage>
</organism>
<dbReference type="Pfam" id="PF01196">
    <property type="entry name" value="Ribosomal_L17"/>
    <property type="match status" value="1"/>
</dbReference>
<comment type="similarity">
    <text evidence="1 4 5">Belongs to the bacterial ribosomal protein bL17 family.</text>
</comment>
<keyword evidence="2 4" id="KW-0689">Ribosomal protein</keyword>
<dbReference type="InterPro" id="IPR047859">
    <property type="entry name" value="Ribosomal_bL17_CS"/>
</dbReference>
<evidence type="ECO:0000256" key="4">
    <source>
        <dbReference type="HAMAP-Rule" id="MF_01368"/>
    </source>
</evidence>
<evidence type="ECO:0000256" key="1">
    <source>
        <dbReference type="ARBA" id="ARBA00008777"/>
    </source>
</evidence>
<comment type="subunit">
    <text evidence="4">Part of the 50S ribosomal subunit. Contacts protein L32.</text>
</comment>
<dbReference type="PANTHER" id="PTHR14413:SF16">
    <property type="entry name" value="LARGE RIBOSOMAL SUBUNIT PROTEIN BL17M"/>
    <property type="match status" value="1"/>
</dbReference>
<evidence type="ECO:0000313" key="6">
    <source>
        <dbReference type="EMBL" id="MDA4843832.1"/>
    </source>
</evidence>
<dbReference type="Gene3D" id="3.90.1030.10">
    <property type="entry name" value="Ribosomal protein L17"/>
    <property type="match status" value="1"/>
</dbReference>
<dbReference type="InterPro" id="IPR036373">
    <property type="entry name" value="Ribosomal_bL17_sf"/>
</dbReference>